<proteinExistence type="predicted"/>
<dbReference type="AlphaFoldDB" id="A0A7R8D2Y5"/>
<sequence length="209" mass="24200">MFMMKMKAIVDNNNDTHIIIKRRSVGLHWLRRRIESKHKSHKSLNSKKMAVRKVSNRKLSSDMHRKLSAISNCSDVSDISQKLGMAPSEFKKTVKNILESWSDEDDTSFAYEEEDDAPYKEITFNVPAPPRRKISQVLTRPEPKKSTHSQISVDSLDTAEDFSPVDIDIDALKNVLDLYNHHQRKISLSKVINQPTPRERIEKETTKRM</sequence>
<evidence type="ECO:0000313" key="2">
    <source>
        <dbReference type="EMBL" id="CAF3007564.1"/>
    </source>
</evidence>
<evidence type="ECO:0000313" key="3">
    <source>
        <dbReference type="Proteomes" id="UP000675881"/>
    </source>
</evidence>
<dbReference type="EMBL" id="HG994586">
    <property type="protein sequence ID" value="CAF3007564.1"/>
    <property type="molecule type" value="Genomic_DNA"/>
</dbReference>
<keyword evidence="3" id="KW-1185">Reference proteome</keyword>
<reference evidence="2" key="1">
    <citation type="submission" date="2021-02" db="EMBL/GenBank/DDBJ databases">
        <authorList>
            <person name="Bekaert M."/>
        </authorList>
    </citation>
    <scope>NUCLEOTIDE SEQUENCE</scope>
    <source>
        <strain evidence="2">IoA-00</strain>
    </source>
</reference>
<gene>
    <name evidence="2" type="ORF">LSAA_13088</name>
</gene>
<dbReference type="Proteomes" id="UP000675881">
    <property type="component" value="Chromosome 7"/>
</dbReference>
<accession>A0A7R8D2Y5</accession>
<name>A0A7R8D2Y5_LEPSM</name>
<protein>
    <submittedName>
        <fullName evidence="2">(salmon louse) hypothetical protein</fullName>
    </submittedName>
</protein>
<evidence type="ECO:0000256" key="1">
    <source>
        <dbReference type="SAM" id="MobiDB-lite"/>
    </source>
</evidence>
<organism evidence="2 3">
    <name type="scientific">Lepeophtheirus salmonis</name>
    <name type="common">Salmon louse</name>
    <name type="synonym">Caligus salmonis</name>
    <dbReference type="NCBI Taxonomy" id="72036"/>
    <lineage>
        <taxon>Eukaryota</taxon>
        <taxon>Metazoa</taxon>
        <taxon>Ecdysozoa</taxon>
        <taxon>Arthropoda</taxon>
        <taxon>Crustacea</taxon>
        <taxon>Multicrustacea</taxon>
        <taxon>Hexanauplia</taxon>
        <taxon>Copepoda</taxon>
        <taxon>Siphonostomatoida</taxon>
        <taxon>Caligidae</taxon>
        <taxon>Lepeophtheirus</taxon>
    </lineage>
</organism>
<feature type="region of interest" description="Disordered" evidence="1">
    <location>
        <begin position="38"/>
        <end position="58"/>
    </location>
</feature>
<dbReference type="OrthoDB" id="27237at2759"/>
<feature type="compositionally biased region" description="Basic residues" evidence="1">
    <location>
        <begin position="38"/>
        <end position="56"/>
    </location>
</feature>